<dbReference type="OrthoDB" id="163438at2759"/>
<name>F8MP14_NEUT8</name>
<dbReference type="GeneID" id="20824364"/>
<dbReference type="VEuPathDB" id="FungiDB:NEUTE1DRAFT_122811"/>
<evidence type="ECO:0000313" key="1">
    <source>
        <dbReference type="EMBL" id="EGO56233.1"/>
    </source>
</evidence>
<dbReference type="HOGENOM" id="CLU_1704740_0_0_1"/>
<keyword evidence="2" id="KW-1185">Reference proteome</keyword>
<reference evidence="2" key="1">
    <citation type="journal article" date="2011" name="Genetics">
        <title>Massive changes in genome architecture accompany the transition to self-fertility in the filamentous fungus Neurospora tetrasperma.</title>
        <authorList>
            <person name="Ellison C.E."/>
            <person name="Stajich J.E."/>
            <person name="Jacobson D.J."/>
            <person name="Natvig D.O."/>
            <person name="Lapidus A."/>
            <person name="Foster B."/>
            <person name="Aerts A."/>
            <person name="Riley R."/>
            <person name="Lindquist E.A."/>
            <person name="Grigoriev I.V."/>
            <person name="Taylor J.W."/>
        </authorList>
    </citation>
    <scope>NUCLEOTIDE SEQUENCE [LARGE SCALE GENOMIC DNA]</scope>
    <source>
        <strain evidence="2">FGSC 2508 / P0657</strain>
    </source>
</reference>
<accession>F8MP14</accession>
<dbReference type="KEGG" id="nte:NEUTE1DRAFT122811"/>
<dbReference type="Proteomes" id="UP000008065">
    <property type="component" value="Unassembled WGS sequence"/>
</dbReference>
<gene>
    <name evidence="1" type="ORF">NEUTE1DRAFT_122811</name>
</gene>
<dbReference type="RefSeq" id="XP_009851853.1">
    <property type="nucleotide sequence ID" value="XM_009853551.1"/>
</dbReference>
<dbReference type="EMBL" id="GL891305">
    <property type="protein sequence ID" value="EGO56233.1"/>
    <property type="molecule type" value="Genomic_DNA"/>
</dbReference>
<dbReference type="AlphaFoldDB" id="F8MP14"/>
<protein>
    <submittedName>
        <fullName evidence="1">Uncharacterized protein</fullName>
    </submittedName>
</protein>
<proteinExistence type="predicted"/>
<organism evidence="1 2">
    <name type="scientific">Neurospora tetrasperma (strain FGSC 2508 / ATCC MYA-4615 / P0657)</name>
    <dbReference type="NCBI Taxonomy" id="510951"/>
    <lineage>
        <taxon>Eukaryota</taxon>
        <taxon>Fungi</taxon>
        <taxon>Dikarya</taxon>
        <taxon>Ascomycota</taxon>
        <taxon>Pezizomycotina</taxon>
        <taxon>Sordariomycetes</taxon>
        <taxon>Sordariomycetidae</taxon>
        <taxon>Sordariales</taxon>
        <taxon>Sordariaceae</taxon>
        <taxon>Neurospora</taxon>
    </lineage>
</organism>
<evidence type="ECO:0000313" key="2">
    <source>
        <dbReference type="Proteomes" id="UP000008065"/>
    </source>
</evidence>
<sequence length="151" mass="17512">MAKSFNTKFLFRTGPYQIISSQFASLENVVPSYVRIMGEDQCNDITPELIPANPQVEPSVLVFQMHADTQWPWQIPHSLHTKYMLNPRAHPLRRIQRYGHGCGASSLPEQRDKRRNVQSIVGEDMSFYKVTRKNKQFCIPKQLGRAIQIQR</sequence>